<dbReference type="AlphaFoldDB" id="A0A173VX50"/>
<evidence type="ECO:0000313" key="1">
    <source>
        <dbReference type="EMBL" id="CUN31743.1"/>
    </source>
</evidence>
<organism evidence="1 2">
    <name type="scientific">Parabacteroides distasonis</name>
    <dbReference type="NCBI Taxonomy" id="823"/>
    <lineage>
        <taxon>Bacteria</taxon>
        <taxon>Pseudomonadati</taxon>
        <taxon>Bacteroidota</taxon>
        <taxon>Bacteroidia</taxon>
        <taxon>Bacteroidales</taxon>
        <taxon>Tannerellaceae</taxon>
        <taxon>Parabacteroides</taxon>
    </lineage>
</organism>
<gene>
    <name evidence="1" type="ORF">ERS852429_03816</name>
</gene>
<name>A0A173VX50_PARDI</name>
<proteinExistence type="predicted"/>
<protein>
    <submittedName>
        <fullName evidence="1">Uncharacterized protein</fullName>
    </submittedName>
</protein>
<dbReference type="Proteomes" id="UP000095591">
    <property type="component" value="Unassembled WGS sequence"/>
</dbReference>
<accession>A0A173VX50</accession>
<evidence type="ECO:0000313" key="2">
    <source>
        <dbReference type="Proteomes" id="UP000095591"/>
    </source>
</evidence>
<sequence>MARSIIHKRLYFNQKIYPKGPENGRTVQMNCESVGSDFQAIWQKILKRQVYANFGQSSVTKTLPSPLKARIGKSGNE</sequence>
<dbReference type="EMBL" id="CYXP01000010">
    <property type="protein sequence ID" value="CUN31743.1"/>
    <property type="molecule type" value="Genomic_DNA"/>
</dbReference>
<reference evidence="1 2" key="1">
    <citation type="submission" date="2015-09" db="EMBL/GenBank/DDBJ databases">
        <authorList>
            <consortium name="Pathogen Informatics"/>
        </authorList>
    </citation>
    <scope>NUCLEOTIDE SEQUENCE [LARGE SCALE GENOMIC DNA]</scope>
    <source>
        <strain evidence="1 2">2789STDY5608872</strain>
    </source>
</reference>